<proteinExistence type="inferred from homology"/>
<evidence type="ECO:0000256" key="3">
    <source>
        <dbReference type="ARBA" id="ARBA00022664"/>
    </source>
</evidence>
<keyword evidence="3" id="KW-0507">mRNA processing</keyword>
<dbReference type="GO" id="GO:0000184">
    <property type="term" value="P:nuclear-transcribed mRNA catabolic process, nonsense-mediated decay"/>
    <property type="evidence" value="ECO:0007669"/>
    <property type="project" value="TreeGrafter"/>
</dbReference>
<comment type="similarity">
    <text evidence="2">Belongs to the NCBP1 family.</text>
</comment>
<dbReference type="Pfam" id="PF02854">
    <property type="entry name" value="MIF4G"/>
    <property type="match status" value="1"/>
</dbReference>
<evidence type="ECO:0000259" key="7">
    <source>
        <dbReference type="SMART" id="SM00543"/>
    </source>
</evidence>
<sequence length="837" mass="97114">MSFASFLHPRMLIPLLIIFQDGDRRGPRDNRRFYDRGDADAPSQHEDETSERKLANIIIAFGNQKSPEEMHGQITELSTIINNEFSLNSELILRTLKACVTELPMKTFLYATLVGVINVERPTVGAAVVEMAAESLQSYLNEGNWRNAKLMLKFFAELTNAYVILPGTMISIYNTLANVICEPGVKRLRADTIAEMILLSIPCIGKRLHERVSNQFDELLDKFAKYFDERRQLDSSVTVVFNATKPYYSENLPYEQSDTLELLWASILNIKDNNWACPMLVTLWPEYDSMLVTADQHEVEPLNIPPHSDRLQYAHRHPVFRIFVGALDETKPLVPDPAHIDYFLMYDVVQDVIDIFEVNRKECVKILKDLRYFFAPGTFASDDKNITVRESQNKVVGDGKAIRILFDRLDMMDVECVYRYWNWFSHHLSNFNFVWKWKEWEDCIREDPLHPKLCFIRETFEKLIRYSYYDRIKSNVSDEFLAVFPAAEPTTSFRYVSDANQYHALAQQVLGKLRSKSSNDQIQSILAEVRTIIPDSSEDEQEDVMRDILVQCVLMLGSKSFSHVLNVIERSVPAMWTVVCYFRVERTEFSTLGIFTNVWMFVETDLKFRYLTLLQSYNTTAEARVHTVKIVADFWSKNTQFLGILLDKLLNYRVVDASSVVTWVFSEEFDEEVSRSYIWEILKNTINKVISRVSQIQSKLDSLRKAAEEQGGDMTSDDRQSAVGSEAESIQQIENTLSMVTREQKEVLLLVFQKFADVLSKKLLEYRQQNIDDPLTQWWFYWVWGFFREIARVYYSQLSSFIVTLETIVLTSSVDPIIENTVKLVRAFGYVAGQLEF</sequence>
<dbReference type="InterPro" id="IPR027159">
    <property type="entry name" value="CBP80"/>
</dbReference>
<dbReference type="Gene3D" id="1.25.40.180">
    <property type="match status" value="3"/>
</dbReference>
<dbReference type="InterPro" id="IPR003890">
    <property type="entry name" value="MIF4G-like_typ-3"/>
</dbReference>
<comment type="caution">
    <text evidence="8">The sequence shown here is derived from an EMBL/GenBank/DDBJ whole genome shotgun (WGS) entry which is preliminary data.</text>
</comment>
<dbReference type="GO" id="GO:0008380">
    <property type="term" value="P:RNA splicing"/>
    <property type="evidence" value="ECO:0007669"/>
    <property type="project" value="UniProtKB-KW"/>
</dbReference>
<keyword evidence="9" id="KW-1185">Reference proteome</keyword>
<name>A0A9N8WUE0_9GLOM</name>
<keyword evidence="5" id="KW-0539">Nucleus</keyword>
<evidence type="ECO:0000256" key="1">
    <source>
        <dbReference type="ARBA" id="ARBA00004123"/>
    </source>
</evidence>
<protein>
    <submittedName>
        <fullName evidence="8">1118_t:CDS:1</fullName>
    </submittedName>
</protein>
<dbReference type="GO" id="GO:0005846">
    <property type="term" value="C:nuclear cap binding complex"/>
    <property type="evidence" value="ECO:0007669"/>
    <property type="project" value="InterPro"/>
</dbReference>
<comment type="subcellular location">
    <subcellularLocation>
        <location evidence="1">Nucleus</location>
    </subcellularLocation>
</comment>
<dbReference type="SMART" id="SM00543">
    <property type="entry name" value="MIF4G"/>
    <property type="match status" value="1"/>
</dbReference>
<evidence type="ECO:0000313" key="8">
    <source>
        <dbReference type="EMBL" id="CAG8494316.1"/>
    </source>
</evidence>
<dbReference type="PANTHER" id="PTHR12412">
    <property type="entry name" value="CAP BINDING PROTEIN"/>
    <property type="match status" value="1"/>
</dbReference>
<dbReference type="InterPro" id="IPR016024">
    <property type="entry name" value="ARM-type_fold"/>
</dbReference>
<organism evidence="8 9">
    <name type="scientific">Paraglomus occultum</name>
    <dbReference type="NCBI Taxonomy" id="144539"/>
    <lineage>
        <taxon>Eukaryota</taxon>
        <taxon>Fungi</taxon>
        <taxon>Fungi incertae sedis</taxon>
        <taxon>Mucoromycota</taxon>
        <taxon>Glomeromycotina</taxon>
        <taxon>Glomeromycetes</taxon>
        <taxon>Paraglomerales</taxon>
        <taxon>Paraglomeraceae</taxon>
        <taxon>Paraglomus</taxon>
    </lineage>
</organism>
<feature type="region of interest" description="Disordered" evidence="6">
    <location>
        <begin position="29"/>
        <end position="50"/>
    </location>
</feature>
<dbReference type="GO" id="GO:0006406">
    <property type="term" value="P:mRNA export from nucleus"/>
    <property type="evidence" value="ECO:0007669"/>
    <property type="project" value="InterPro"/>
</dbReference>
<reference evidence="8" key="1">
    <citation type="submission" date="2021-06" db="EMBL/GenBank/DDBJ databases">
        <authorList>
            <person name="Kallberg Y."/>
            <person name="Tangrot J."/>
            <person name="Rosling A."/>
        </authorList>
    </citation>
    <scope>NUCLEOTIDE SEQUENCE</scope>
    <source>
        <strain evidence="8">IA702</strain>
    </source>
</reference>
<dbReference type="Pfam" id="PF09088">
    <property type="entry name" value="MIF4G_like"/>
    <property type="match status" value="2"/>
</dbReference>
<evidence type="ECO:0000256" key="4">
    <source>
        <dbReference type="ARBA" id="ARBA00023187"/>
    </source>
</evidence>
<dbReference type="InterPro" id="IPR015172">
    <property type="entry name" value="MIF4G-like_typ-1"/>
</dbReference>
<evidence type="ECO:0000256" key="2">
    <source>
        <dbReference type="ARBA" id="ARBA00007413"/>
    </source>
</evidence>
<keyword evidence="4" id="KW-0508">mRNA splicing</keyword>
<dbReference type="Pfam" id="PF09090">
    <property type="entry name" value="MIF4G_like_2"/>
    <property type="match status" value="2"/>
</dbReference>
<evidence type="ECO:0000313" key="9">
    <source>
        <dbReference type="Proteomes" id="UP000789572"/>
    </source>
</evidence>
<dbReference type="OrthoDB" id="10252707at2759"/>
<dbReference type="InterPro" id="IPR015174">
    <property type="entry name" value="MIF4G-like_typ-2"/>
</dbReference>
<dbReference type="GO" id="GO:0003729">
    <property type="term" value="F:mRNA binding"/>
    <property type="evidence" value="ECO:0007669"/>
    <property type="project" value="TreeGrafter"/>
</dbReference>
<gene>
    <name evidence="8" type="ORF">POCULU_LOCUS2240</name>
</gene>
<dbReference type="EMBL" id="CAJVPJ010000201">
    <property type="protein sequence ID" value="CAG8494316.1"/>
    <property type="molecule type" value="Genomic_DNA"/>
</dbReference>
<dbReference type="Proteomes" id="UP000789572">
    <property type="component" value="Unassembled WGS sequence"/>
</dbReference>
<dbReference type="PANTHER" id="PTHR12412:SF2">
    <property type="entry name" value="NUCLEAR CAP-BINDING PROTEIN SUBUNIT 1"/>
    <property type="match status" value="1"/>
</dbReference>
<evidence type="ECO:0000256" key="6">
    <source>
        <dbReference type="SAM" id="MobiDB-lite"/>
    </source>
</evidence>
<dbReference type="AlphaFoldDB" id="A0A9N8WUE0"/>
<dbReference type="GO" id="GO:0006397">
    <property type="term" value="P:mRNA processing"/>
    <property type="evidence" value="ECO:0007669"/>
    <property type="project" value="UniProtKB-KW"/>
</dbReference>
<feature type="domain" description="MIF4G" evidence="7">
    <location>
        <begin position="55"/>
        <end position="271"/>
    </location>
</feature>
<accession>A0A9N8WUE0</accession>
<dbReference type="SUPFAM" id="SSF48371">
    <property type="entry name" value="ARM repeat"/>
    <property type="match status" value="3"/>
</dbReference>
<dbReference type="GO" id="GO:0000339">
    <property type="term" value="F:RNA cap binding"/>
    <property type="evidence" value="ECO:0007669"/>
    <property type="project" value="InterPro"/>
</dbReference>
<dbReference type="GO" id="GO:0005634">
    <property type="term" value="C:nucleus"/>
    <property type="evidence" value="ECO:0007669"/>
    <property type="project" value="UniProtKB-SubCell"/>
</dbReference>
<evidence type="ECO:0000256" key="5">
    <source>
        <dbReference type="ARBA" id="ARBA00023242"/>
    </source>
</evidence>